<dbReference type="Proteomes" id="UP001557470">
    <property type="component" value="Unassembled WGS sequence"/>
</dbReference>
<organism evidence="2 3">
    <name type="scientific">Umbra pygmaea</name>
    <name type="common">Eastern mudminnow</name>
    <dbReference type="NCBI Taxonomy" id="75934"/>
    <lineage>
        <taxon>Eukaryota</taxon>
        <taxon>Metazoa</taxon>
        <taxon>Chordata</taxon>
        <taxon>Craniata</taxon>
        <taxon>Vertebrata</taxon>
        <taxon>Euteleostomi</taxon>
        <taxon>Actinopterygii</taxon>
        <taxon>Neopterygii</taxon>
        <taxon>Teleostei</taxon>
        <taxon>Protacanthopterygii</taxon>
        <taxon>Esociformes</taxon>
        <taxon>Umbridae</taxon>
        <taxon>Umbra</taxon>
    </lineage>
</organism>
<sequence length="108" mass="11455">MKNSDITDSKRELGFHCVVHNNISVRVLRIGPKSGPDNVDGRVVGGDGRWSGAQVPEMKVRSSRIPGLPIGKGWEAGPDLRGGAKSALPPQGCVIGKAEQIDRLQSST</sequence>
<dbReference type="AlphaFoldDB" id="A0ABD0XGM3"/>
<comment type="caution">
    <text evidence="2">The sequence shown here is derived from an EMBL/GenBank/DDBJ whole genome shotgun (WGS) entry which is preliminary data.</text>
</comment>
<reference evidence="2 3" key="1">
    <citation type="submission" date="2024-06" db="EMBL/GenBank/DDBJ databases">
        <authorList>
            <person name="Pan Q."/>
            <person name="Wen M."/>
            <person name="Jouanno E."/>
            <person name="Zahm M."/>
            <person name="Klopp C."/>
            <person name="Cabau C."/>
            <person name="Louis A."/>
            <person name="Berthelot C."/>
            <person name="Parey E."/>
            <person name="Roest Crollius H."/>
            <person name="Montfort J."/>
            <person name="Robinson-Rechavi M."/>
            <person name="Bouchez O."/>
            <person name="Lampietro C."/>
            <person name="Lopez Roques C."/>
            <person name="Donnadieu C."/>
            <person name="Postlethwait J."/>
            <person name="Bobe J."/>
            <person name="Verreycken H."/>
            <person name="Guiguen Y."/>
        </authorList>
    </citation>
    <scope>NUCLEOTIDE SEQUENCE [LARGE SCALE GENOMIC DNA]</scope>
    <source>
        <strain evidence="2">Up_M1</strain>
        <tissue evidence="2">Testis</tissue>
    </source>
</reference>
<accession>A0ABD0XGM3</accession>
<gene>
    <name evidence="2" type="ORF">UPYG_G00078330</name>
</gene>
<dbReference type="EMBL" id="JAGEUA010000002">
    <property type="protein sequence ID" value="KAL1006872.1"/>
    <property type="molecule type" value="Genomic_DNA"/>
</dbReference>
<evidence type="ECO:0000256" key="1">
    <source>
        <dbReference type="SAM" id="MobiDB-lite"/>
    </source>
</evidence>
<evidence type="ECO:0000313" key="2">
    <source>
        <dbReference type="EMBL" id="KAL1006872.1"/>
    </source>
</evidence>
<evidence type="ECO:0000313" key="3">
    <source>
        <dbReference type="Proteomes" id="UP001557470"/>
    </source>
</evidence>
<name>A0ABD0XGM3_UMBPY</name>
<proteinExistence type="predicted"/>
<feature type="region of interest" description="Disordered" evidence="1">
    <location>
        <begin position="34"/>
        <end position="88"/>
    </location>
</feature>
<keyword evidence="3" id="KW-1185">Reference proteome</keyword>
<protein>
    <submittedName>
        <fullName evidence="2">Uncharacterized protein</fullName>
    </submittedName>
</protein>